<evidence type="ECO:0000313" key="5">
    <source>
        <dbReference type="EMBL" id="SGY13705.1"/>
    </source>
</evidence>
<dbReference type="Proteomes" id="UP000249464">
    <property type="component" value="Unassembled WGS sequence"/>
</dbReference>
<evidence type="ECO:0000256" key="1">
    <source>
        <dbReference type="ARBA" id="ARBA00022468"/>
    </source>
</evidence>
<feature type="region of interest" description="Disordered" evidence="4">
    <location>
        <begin position="777"/>
        <end position="814"/>
    </location>
</feature>
<dbReference type="InterPro" id="IPR032675">
    <property type="entry name" value="LRR_dom_sf"/>
</dbReference>
<gene>
    <name evidence="5" type="primary">BQ5605_C010g05951</name>
    <name evidence="5" type="ORF">BQ5605_C010G05951</name>
</gene>
<dbReference type="Pfam" id="PF13516">
    <property type="entry name" value="LRR_6"/>
    <property type="match status" value="4"/>
</dbReference>
<feature type="compositionally biased region" description="Polar residues" evidence="4">
    <location>
        <begin position="1177"/>
        <end position="1191"/>
    </location>
</feature>
<feature type="region of interest" description="Disordered" evidence="4">
    <location>
        <begin position="256"/>
        <end position="278"/>
    </location>
</feature>
<feature type="compositionally biased region" description="Polar residues" evidence="4">
    <location>
        <begin position="298"/>
        <end position="307"/>
    </location>
</feature>
<feature type="region of interest" description="Disordered" evidence="4">
    <location>
        <begin position="298"/>
        <end position="334"/>
    </location>
</feature>
<sequence>MDPLTTGSASALSPVPASEPTPTPVPTTETTPAAVVLSPSTTPVPTASKSSDRTPSPLSAAATSFIGTSDTTDLPSSPLASSATPAPPLSSDAPVAAVSDPENVIAPAPQSSSNGLVLPPAPHRRPRRRHAPPLKGILKPPTAPSKTFSFRRDILQSFNSRLAYATSLSANTTAAAAAAAAASSLASSQDRQGHPDGSTPASVVPAAVALGNGVETFKNVVTAAAGTGHGAAAAAGGFFGSAFKRFSTGVSNVATGGHAAPLQRDLTDDPPTPPHREERYAPVLGADIASSVLHLPTESATQDSVSQTEHKLSHGGPAPHTPARANATSGKAATSPYATIHASAHASSPTSPSTPPAPLPLAVEELKRVRFRMATLKVVYPINGPNGPIAPYEESRTRKRINFAHRESQQLKASEGGDAKGWTGEALGKLYAECCRTREERPNERLRRIFVVRRLLEPYLVWCELADKYSLKDHPVAPPRVLDLTNEPLTHGAVEALSDLLSVDFGLKKLVLENCGIDNDSIRPLVHALLVSGSIPTISLANNRRIRNKGWKYLAIFMRKASFLRYIDLSENVVDRKTTEFIVQSLVPHTIASLPPAPVNGLNSAPAVNGHEPNPEGGVRGEDKDLPDQPPRETETEPEAEKGEQEEAVVEEGELDEELQPTFSVAPLLKEDPTNRAGSVVSMRLENCGLKGATLEALAHGIRSSTLKHLSIRRNRIQPLGGVALAIMIRDYPIAADHHSEQDLNSPSMLSSPTIKNSLSLFEGGNSVTARLALREPFTKRTPPSNGVATAPAPSTTEPEGFGRLTTNGHGPSEATLKLRRQIEELPRMGSLLTLDVKNNDLRHGVTYVAQVLKRNRTLKVLNLSENKIDMQGLVAIAEALKYNNTLETLDLSYNPCCGPSLEGITSLRTAITINSNLKRVFLNHTDLTSEGAIALSEFLPEARSLIHLDLTGNNSIDIAGVMALSVSVKMNTTLRCLDLNIPPNDPDFARLSQDILQCCIRNTEQAQEEAASGGKTITIAAPILKSAVARDLKERQEAQQRQERRREMQARSKDEIVQAAEGVRDVLADMLAVDEELARTGVIVQPAEVVRDSLVQAQLAEAQLAEAIAATRPGDQKDRAVLLGDALSALLDRAKALYEPKVAPSTSQVTPTGTVEAESTNFVLDDSDSEDDDSAPATSNPETGDATSKATDVAAPNEDAVNDDDNEMSIKTPLEFQSRSLTLEEGEIFRKGSALGTGQVDDDDDELDHVSGEELKKEIMEATVERSSRGSFEERPSV</sequence>
<dbReference type="SUPFAM" id="SSF52047">
    <property type="entry name" value="RNI-like"/>
    <property type="match status" value="1"/>
</dbReference>
<evidence type="ECO:0000256" key="3">
    <source>
        <dbReference type="ARBA" id="ARBA00022737"/>
    </source>
</evidence>
<feature type="region of interest" description="Disordered" evidence="4">
    <location>
        <begin position="1035"/>
        <end position="1054"/>
    </location>
</feature>
<dbReference type="AlphaFoldDB" id="A0A2X0NM83"/>
<dbReference type="GO" id="GO:0005829">
    <property type="term" value="C:cytosol"/>
    <property type="evidence" value="ECO:0007669"/>
    <property type="project" value="TreeGrafter"/>
</dbReference>
<feature type="compositionally biased region" description="Low complexity" evidence="4">
    <location>
        <begin position="71"/>
        <end position="94"/>
    </location>
</feature>
<dbReference type="GO" id="GO:0005634">
    <property type="term" value="C:nucleus"/>
    <property type="evidence" value="ECO:0007669"/>
    <property type="project" value="TreeGrafter"/>
</dbReference>
<keyword evidence="6" id="KW-1185">Reference proteome</keyword>
<evidence type="ECO:0000256" key="2">
    <source>
        <dbReference type="ARBA" id="ARBA00022614"/>
    </source>
</evidence>
<dbReference type="GO" id="GO:0005096">
    <property type="term" value="F:GTPase activator activity"/>
    <property type="evidence" value="ECO:0007669"/>
    <property type="project" value="UniProtKB-KW"/>
</dbReference>
<proteinExistence type="predicted"/>
<feature type="region of interest" description="Disordered" evidence="4">
    <location>
        <begin position="1"/>
        <end position="145"/>
    </location>
</feature>
<dbReference type="GO" id="GO:0048471">
    <property type="term" value="C:perinuclear region of cytoplasm"/>
    <property type="evidence" value="ECO:0007669"/>
    <property type="project" value="TreeGrafter"/>
</dbReference>
<feature type="compositionally biased region" description="Polar residues" evidence="4">
    <location>
        <begin position="782"/>
        <end position="798"/>
    </location>
</feature>
<dbReference type="InterPro" id="IPR027038">
    <property type="entry name" value="RanGap"/>
</dbReference>
<feature type="region of interest" description="Disordered" evidence="4">
    <location>
        <begin position="1255"/>
        <end position="1279"/>
    </location>
</feature>
<keyword evidence="3" id="KW-0677">Repeat</keyword>
<dbReference type="SMART" id="SM00368">
    <property type="entry name" value="LRR_RI"/>
    <property type="match status" value="8"/>
</dbReference>
<reference evidence="5 6" key="1">
    <citation type="submission" date="2016-11" db="EMBL/GenBank/DDBJ databases">
        <authorList>
            <person name="Jaros S."/>
            <person name="Januszkiewicz K."/>
            <person name="Wedrychowicz H."/>
        </authorList>
    </citation>
    <scope>NUCLEOTIDE SEQUENCE [LARGE SCALE GENOMIC DNA]</scope>
</reference>
<feature type="compositionally biased region" description="Polar residues" evidence="4">
    <location>
        <begin position="1"/>
        <end position="11"/>
    </location>
</feature>
<evidence type="ECO:0000313" key="6">
    <source>
        <dbReference type="Proteomes" id="UP000249464"/>
    </source>
</evidence>
<feature type="compositionally biased region" description="Basic and acidic residues" evidence="4">
    <location>
        <begin position="619"/>
        <end position="645"/>
    </location>
</feature>
<feature type="compositionally biased region" description="Acidic residues" evidence="4">
    <location>
        <begin position="646"/>
        <end position="657"/>
    </location>
</feature>
<dbReference type="GO" id="GO:0006913">
    <property type="term" value="P:nucleocytoplasmic transport"/>
    <property type="evidence" value="ECO:0007669"/>
    <property type="project" value="TreeGrafter"/>
</dbReference>
<feature type="region of interest" description="Disordered" evidence="4">
    <location>
        <begin position="594"/>
        <end position="657"/>
    </location>
</feature>
<name>A0A2X0NM83_9BASI</name>
<dbReference type="PANTHER" id="PTHR24113:SF12">
    <property type="entry name" value="RAN GTPASE-ACTIVATING PROTEIN 1"/>
    <property type="match status" value="1"/>
</dbReference>
<accession>A0A2X0NM83</accession>
<feature type="compositionally biased region" description="Low complexity" evidence="4">
    <location>
        <begin position="26"/>
        <end position="36"/>
    </location>
</feature>
<keyword evidence="1" id="KW-0343">GTPase activation</keyword>
<dbReference type="PANTHER" id="PTHR24113">
    <property type="entry name" value="RAN GTPASE-ACTIVATING PROTEIN 1"/>
    <property type="match status" value="1"/>
</dbReference>
<feature type="compositionally biased region" description="Polar residues" evidence="4">
    <location>
        <begin position="38"/>
        <end position="70"/>
    </location>
</feature>
<dbReference type="Gene3D" id="3.80.10.10">
    <property type="entry name" value="Ribonuclease Inhibitor"/>
    <property type="match status" value="3"/>
</dbReference>
<protein>
    <submittedName>
        <fullName evidence="5">BQ5605_C010g05951 protein</fullName>
    </submittedName>
</protein>
<dbReference type="InterPro" id="IPR001611">
    <property type="entry name" value="Leu-rich_rpt"/>
</dbReference>
<dbReference type="GO" id="GO:0031267">
    <property type="term" value="F:small GTPase binding"/>
    <property type="evidence" value="ECO:0007669"/>
    <property type="project" value="TreeGrafter"/>
</dbReference>
<dbReference type="EMBL" id="FQNC01000012">
    <property type="protein sequence ID" value="SGY13705.1"/>
    <property type="molecule type" value="Genomic_DNA"/>
</dbReference>
<organism evidence="5 6">
    <name type="scientific">Microbotryum silenes-dioicae</name>
    <dbReference type="NCBI Taxonomy" id="796604"/>
    <lineage>
        <taxon>Eukaryota</taxon>
        <taxon>Fungi</taxon>
        <taxon>Dikarya</taxon>
        <taxon>Basidiomycota</taxon>
        <taxon>Pucciniomycotina</taxon>
        <taxon>Microbotryomycetes</taxon>
        <taxon>Microbotryales</taxon>
        <taxon>Microbotryaceae</taxon>
        <taxon>Microbotryum</taxon>
    </lineage>
</organism>
<evidence type="ECO:0000256" key="4">
    <source>
        <dbReference type="SAM" id="MobiDB-lite"/>
    </source>
</evidence>
<feature type="compositionally biased region" description="Basic residues" evidence="4">
    <location>
        <begin position="122"/>
        <end position="132"/>
    </location>
</feature>
<keyword evidence="2" id="KW-0433">Leucine-rich repeat</keyword>
<feature type="region of interest" description="Disordered" evidence="4">
    <location>
        <begin position="1165"/>
        <end position="1209"/>
    </location>
</feature>
<feature type="compositionally biased region" description="Acidic residues" evidence="4">
    <location>
        <begin position="1166"/>
        <end position="1175"/>
    </location>
</feature>